<dbReference type="Proteomes" id="UP001225356">
    <property type="component" value="Unassembled WGS sequence"/>
</dbReference>
<organism evidence="2 3">
    <name type="scientific">Streptosporangium lutulentum</name>
    <dbReference type="NCBI Taxonomy" id="1461250"/>
    <lineage>
        <taxon>Bacteria</taxon>
        <taxon>Bacillati</taxon>
        <taxon>Actinomycetota</taxon>
        <taxon>Actinomycetes</taxon>
        <taxon>Streptosporangiales</taxon>
        <taxon>Streptosporangiaceae</taxon>
        <taxon>Streptosporangium</taxon>
    </lineage>
</organism>
<evidence type="ECO:0000256" key="1">
    <source>
        <dbReference type="SAM" id="MobiDB-lite"/>
    </source>
</evidence>
<name>A0ABT9QRM5_9ACTN</name>
<reference evidence="2 3" key="1">
    <citation type="submission" date="2023-07" db="EMBL/GenBank/DDBJ databases">
        <title>Sequencing the genomes of 1000 actinobacteria strains.</title>
        <authorList>
            <person name="Klenk H.-P."/>
        </authorList>
    </citation>
    <scope>NUCLEOTIDE SEQUENCE [LARGE SCALE GENOMIC DNA]</scope>
    <source>
        <strain evidence="2 3">DSM 46740</strain>
    </source>
</reference>
<feature type="compositionally biased region" description="Basic and acidic residues" evidence="1">
    <location>
        <begin position="8"/>
        <end position="22"/>
    </location>
</feature>
<comment type="caution">
    <text evidence="2">The sequence shown here is derived from an EMBL/GenBank/DDBJ whole genome shotgun (WGS) entry which is preliminary data.</text>
</comment>
<feature type="region of interest" description="Disordered" evidence="1">
    <location>
        <begin position="1"/>
        <end position="38"/>
    </location>
</feature>
<protein>
    <submittedName>
        <fullName evidence="2">Uncharacterized protein</fullName>
    </submittedName>
</protein>
<keyword evidence="3" id="KW-1185">Reference proteome</keyword>
<evidence type="ECO:0000313" key="2">
    <source>
        <dbReference type="EMBL" id="MDP9849397.1"/>
    </source>
</evidence>
<proteinExistence type="predicted"/>
<dbReference type="EMBL" id="JAUSQU010000001">
    <property type="protein sequence ID" value="MDP9849397.1"/>
    <property type="molecule type" value="Genomic_DNA"/>
</dbReference>
<evidence type="ECO:0000313" key="3">
    <source>
        <dbReference type="Proteomes" id="UP001225356"/>
    </source>
</evidence>
<gene>
    <name evidence="2" type="ORF">J2853_008608</name>
</gene>
<sequence length="38" mass="4263">MSFLKVRRGYELEKSESFDPEHAPNAGDSTVEVEHGGR</sequence>
<accession>A0ABT9QRM5</accession>